<protein>
    <submittedName>
        <fullName evidence="8">NINE protein</fullName>
    </submittedName>
</protein>
<reference evidence="8 9" key="1">
    <citation type="submission" date="2024-09" db="EMBL/GenBank/DDBJ databases">
        <authorList>
            <person name="Sun Q."/>
            <person name="Mori K."/>
        </authorList>
    </citation>
    <scope>NUCLEOTIDE SEQUENCE [LARGE SCALE GENOMIC DNA]</scope>
    <source>
        <strain evidence="8 9">CICC 11035S</strain>
    </source>
</reference>
<dbReference type="RefSeq" id="WP_267223119.1">
    <property type="nucleotide sequence ID" value="NZ_JAPCWC010000020.1"/>
</dbReference>
<dbReference type="Proteomes" id="UP001589858">
    <property type="component" value="Unassembled WGS sequence"/>
</dbReference>
<keyword evidence="9" id="KW-1185">Reference proteome</keyword>
<comment type="subcellular location">
    <subcellularLocation>
        <location evidence="1">Membrane</location>
        <topology evidence="1">Multi-pass membrane protein</topology>
    </subcellularLocation>
</comment>
<evidence type="ECO:0000313" key="8">
    <source>
        <dbReference type="EMBL" id="MFC0684651.1"/>
    </source>
</evidence>
<name>A0ABV6S601_9SPHN</name>
<evidence type="ECO:0000256" key="2">
    <source>
        <dbReference type="ARBA" id="ARBA00022692"/>
    </source>
</evidence>
<evidence type="ECO:0000259" key="6">
    <source>
        <dbReference type="Pfam" id="PF05154"/>
    </source>
</evidence>
<evidence type="ECO:0000313" key="9">
    <source>
        <dbReference type="Proteomes" id="UP001589858"/>
    </source>
</evidence>
<keyword evidence="3 5" id="KW-1133">Transmembrane helix</keyword>
<evidence type="ECO:0000259" key="7">
    <source>
        <dbReference type="Pfam" id="PF13248"/>
    </source>
</evidence>
<sequence length="127" mass="13872">MENLAPNAVPDGVAMVSCPFCAEPIRAEARKCRYCGETVDVSMRKAEEALRASARPVYVRHAKSRGAAILIALFLGGIGGHKFYLGQAGLGILYLLFCWTFIPSIIALIELIIYACMSEDDFHAKYG</sequence>
<accession>A0ABV6S601</accession>
<feature type="transmembrane region" description="Helical" evidence="5">
    <location>
        <begin position="91"/>
        <end position="116"/>
    </location>
</feature>
<gene>
    <name evidence="8" type="ORF">ACFFF8_08585</name>
</gene>
<dbReference type="EMBL" id="JBHLTM010000028">
    <property type="protein sequence ID" value="MFC0684651.1"/>
    <property type="molecule type" value="Genomic_DNA"/>
</dbReference>
<feature type="domain" description="TM2" evidence="6">
    <location>
        <begin position="62"/>
        <end position="112"/>
    </location>
</feature>
<dbReference type="InterPro" id="IPR059113">
    <property type="entry name" value="Znf_ribbon"/>
</dbReference>
<dbReference type="Pfam" id="PF13248">
    <property type="entry name" value="Zn_ribbon_3"/>
    <property type="match status" value="1"/>
</dbReference>
<organism evidence="8 9">
    <name type="scientific">Novosphingobium clariflavum</name>
    <dbReference type="NCBI Taxonomy" id="2029884"/>
    <lineage>
        <taxon>Bacteria</taxon>
        <taxon>Pseudomonadati</taxon>
        <taxon>Pseudomonadota</taxon>
        <taxon>Alphaproteobacteria</taxon>
        <taxon>Sphingomonadales</taxon>
        <taxon>Sphingomonadaceae</taxon>
        <taxon>Novosphingobium</taxon>
    </lineage>
</organism>
<evidence type="ECO:0000256" key="5">
    <source>
        <dbReference type="SAM" id="Phobius"/>
    </source>
</evidence>
<comment type="caution">
    <text evidence="8">The sequence shown here is derived from an EMBL/GenBank/DDBJ whole genome shotgun (WGS) entry which is preliminary data.</text>
</comment>
<keyword evidence="4 5" id="KW-0472">Membrane</keyword>
<evidence type="ECO:0000256" key="1">
    <source>
        <dbReference type="ARBA" id="ARBA00004141"/>
    </source>
</evidence>
<feature type="transmembrane region" description="Helical" evidence="5">
    <location>
        <begin position="67"/>
        <end position="85"/>
    </location>
</feature>
<keyword evidence="2 5" id="KW-0812">Transmembrane</keyword>
<feature type="domain" description="Putative zinc-ribbon" evidence="7">
    <location>
        <begin position="14"/>
        <end position="37"/>
    </location>
</feature>
<dbReference type="Pfam" id="PF05154">
    <property type="entry name" value="TM2"/>
    <property type="match status" value="1"/>
</dbReference>
<dbReference type="InterPro" id="IPR007829">
    <property type="entry name" value="TM2"/>
</dbReference>
<evidence type="ECO:0000256" key="4">
    <source>
        <dbReference type="ARBA" id="ARBA00023136"/>
    </source>
</evidence>
<proteinExistence type="predicted"/>
<evidence type="ECO:0000256" key="3">
    <source>
        <dbReference type="ARBA" id="ARBA00022989"/>
    </source>
</evidence>